<comment type="caution">
    <text evidence="9">The sequence shown here is derived from an EMBL/GenBank/DDBJ whole genome shotgun (WGS) entry which is preliminary data.</text>
</comment>
<accession>A0A9X2FCC8</accession>
<gene>
    <name evidence="9" type="ORF">NG895_21220</name>
</gene>
<evidence type="ECO:0000256" key="6">
    <source>
        <dbReference type="ARBA" id="ARBA00023239"/>
    </source>
</evidence>
<dbReference type="InterPro" id="IPR031338">
    <property type="entry name" value="KDPG/KHG_AS_2"/>
</dbReference>
<evidence type="ECO:0000256" key="5">
    <source>
        <dbReference type="ARBA" id="ARBA00013063"/>
    </source>
</evidence>
<dbReference type="Pfam" id="PF01081">
    <property type="entry name" value="Aldolase"/>
    <property type="match status" value="1"/>
</dbReference>
<dbReference type="InterPro" id="IPR013785">
    <property type="entry name" value="Aldolase_TIM"/>
</dbReference>
<sequence length="209" mass="21751">MSHAIYESLAEHRLVPVIALDDVAQASPLADALVAGGLPVAEVTFRTPAALESIRTMAQRGDLLVGAGTVLTTTQVSQAQAAGAKFLVSPGFNPRVVSHALSIGMPICPGVCTPSDVEQAIEHGLEVVKFFPAEAFGGLSTLKAIAAPYRQMRFIPTGGIGPGNVMDYLAFDRVVACGGSWMVKPSLYADGDFSGVETAVREAVQLVGK</sequence>
<evidence type="ECO:0000313" key="10">
    <source>
        <dbReference type="Proteomes" id="UP001155241"/>
    </source>
</evidence>
<dbReference type="EC" id="4.1.2.14" evidence="5"/>
<reference evidence="9" key="1">
    <citation type="submission" date="2022-06" db="EMBL/GenBank/DDBJ databases">
        <title>Aeoliella straminimaris, a novel planctomycete from sediments.</title>
        <authorList>
            <person name="Vitorino I.R."/>
            <person name="Lage O.M."/>
        </authorList>
    </citation>
    <scope>NUCLEOTIDE SEQUENCE</scope>
    <source>
        <strain evidence="9">ICT_H6.2</strain>
    </source>
</reference>
<dbReference type="GO" id="GO:0008675">
    <property type="term" value="F:2-dehydro-3-deoxy-phosphogluconate aldolase activity"/>
    <property type="evidence" value="ECO:0007669"/>
    <property type="project" value="UniProtKB-EC"/>
</dbReference>
<comment type="similarity">
    <text evidence="3">Belongs to the KHG/KDPG aldolase family.</text>
</comment>
<evidence type="ECO:0000256" key="7">
    <source>
        <dbReference type="ARBA" id="ARBA00023270"/>
    </source>
</evidence>
<keyword evidence="8" id="KW-0119">Carbohydrate metabolism</keyword>
<dbReference type="InterPro" id="IPR000887">
    <property type="entry name" value="Aldlse_KDPG_KHG"/>
</dbReference>
<organism evidence="9 10">
    <name type="scientific">Aeoliella straminimaris</name>
    <dbReference type="NCBI Taxonomy" id="2954799"/>
    <lineage>
        <taxon>Bacteria</taxon>
        <taxon>Pseudomonadati</taxon>
        <taxon>Planctomycetota</taxon>
        <taxon>Planctomycetia</taxon>
        <taxon>Pirellulales</taxon>
        <taxon>Lacipirellulaceae</taxon>
        <taxon>Aeoliella</taxon>
    </lineage>
</organism>
<dbReference type="NCBIfam" id="TIGR01182">
    <property type="entry name" value="eda"/>
    <property type="match status" value="1"/>
</dbReference>
<name>A0A9X2FCC8_9BACT</name>
<dbReference type="AlphaFoldDB" id="A0A9X2FCC8"/>
<evidence type="ECO:0000256" key="3">
    <source>
        <dbReference type="ARBA" id="ARBA00006906"/>
    </source>
</evidence>
<dbReference type="PANTHER" id="PTHR30246">
    <property type="entry name" value="2-KETO-3-DEOXY-6-PHOSPHOGLUCONATE ALDOLASE"/>
    <property type="match status" value="1"/>
</dbReference>
<dbReference type="PANTHER" id="PTHR30246:SF1">
    <property type="entry name" value="2-DEHYDRO-3-DEOXY-6-PHOSPHOGALACTONATE ALDOLASE-RELATED"/>
    <property type="match status" value="1"/>
</dbReference>
<comment type="catalytic activity">
    <reaction evidence="1">
        <text>2-dehydro-3-deoxy-6-phospho-D-gluconate = D-glyceraldehyde 3-phosphate + pyruvate</text>
        <dbReference type="Rhea" id="RHEA:17089"/>
        <dbReference type="ChEBI" id="CHEBI:15361"/>
        <dbReference type="ChEBI" id="CHEBI:57569"/>
        <dbReference type="ChEBI" id="CHEBI:59776"/>
        <dbReference type="EC" id="4.1.2.14"/>
    </reaction>
</comment>
<protein>
    <recommendedName>
        <fullName evidence="5">2-dehydro-3-deoxy-phosphogluconate aldolase</fullName>
        <ecNumber evidence="5">4.1.2.14</ecNumber>
    </recommendedName>
</protein>
<keyword evidence="6" id="KW-0456">Lyase</keyword>
<evidence type="ECO:0000256" key="2">
    <source>
        <dbReference type="ARBA" id="ARBA00004736"/>
    </source>
</evidence>
<dbReference type="PROSITE" id="PS00159">
    <property type="entry name" value="ALDOLASE_KDPG_KHG_1"/>
    <property type="match status" value="1"/>
</dbReference>
<dbReference type="EMBL" id="JAMXLR010000073">
    <property type="protein sequence ID" value="MCO6046427.1"/>
    <property type="molecule type" value="Genomic_DNA"/>
</dbReference>
<keyword evidence="7" id="KW-0704">Schiff base</keyword>
<proteinExistence type="inferred from homology"/>
<dbReference type="Gene3D" id="3.20.20.70">
    <property type="entry name" value="Aldolase class I"/>
    <property type="match status" value="1"/>
</dbReference>
<evidence type="ECO:0000256" key="8">
    <source>
        <dbReference type="ARBA" id="ARBA00023277"/>
    </source>
</evidence>
<evidence type="ECO:0000256" key="1">
    <source>
        <dbReference type="ARBA" id="ARBA00000654"/>
    </source>
</evidence>
<comment type="subunit">
    <text evidence="4">Homotrimer.</text>
</comment>
<dbReference type="InterPro" id="IPR031337">
    <property type="entry name" value="KDPG/KHG_AS_1"/>
</dbReference>
<dbReference type="NCBIfam" id="NF004325">
    <property type="entry name" value="PRK05718.1"/>
    <property type="match status" value="1"/>
</dbReference>
<dbReference type="SUPFAM" id="SSF51569">
    <property type="entry name" value="Aldolase"/>
    <property type="match status" value="1"/>
</dbReference>
<dbReference type="CDD" id="cd00452">
    <property type="entry name" value="KDPG_aldolase"/>
    <property type="match status" value="1"/>
</dbReference>
<dbReference type="Proteomes" id="UP001155241">
    <property type="component" value="Unassembled WGS sequence"/>
</dbReference>
<evidence type="ECO:0000256" key="4">
    <source>
        <dbReference type="ARBA" id="ARBA00011233"/>
    </source>
</evidence>
<evidence type="ECO:0000313" key="9">
    <source>
        <dbReference type="EMBL" id="MCO6046427.1"/>
    </source>
</evidence>
<comment type="pathway">
    <text evidence="2">Carbohydrate acid metabolism; 2-dehydro-3-deoxy-D-gluconate degradation; D-glyceraldehyde 3-phosphate and pyruvate from 2-dehydro-3-deoxy-D-gluconate: step 2/2.</text>
</comment>
<keyword evidence="10" id="KW-1185">Reference proteome</keyword>
<dbReference type="PROSITE" id="PS00160">
    <property type="entry name" value="ALDOLASE_KDPG_KHG_2"/>
    <property type="match status" value="1"/>
</dbReference>
<dbReference type="RefSeq" id="WP_252854541.1">
    <property type="nucleotide sequence ID" value="NZ_JAMXLR010000073.1"/>
</dbReference>